<feature type="domain" description="Flavin reductase like" evidence="2">
    <location>
        <begin position="13"/>
        <end position="160"/>
    </location>
</feature>
<dbReference type="SUPFAM" id="SSF50475">
    <property type="entry name" value="FMN-binding split barrel"/>
    <property type="match status" value="1"/>
</dbReference>
<dbReference type="InterPro" id="IPR012349">
    <property type="entry name" value="Split_barrel_FMN-bd"/>
</dbReference>
<dbReference type="InterPro" id="IPR002563">
    <property type="entry name" value="Flavin_Rdtase-like_dom"/>
</dbReference>
<gene>
    <name evidence="3" type="ORF">AFL01nite_19290</name>
</gene>
<evidence type="ECO:0000259" key="2">
    <source>
        <dbReference type="SMART" id="SM00903"/>
    </source>
</evidence>
<dbReference type="AlphaFoldDB" id="A0A512HVX5"/>
<protein>
    <submittedName>
        <fullName evidence="3">Oxidoreductase</fullName>
    </submittedName>
</protein>
<dbReference type="SMART" id="SM00903">
    <property type="entry name" value="Flavin_Reduct"/>
    <property type="match status" value="1"/>
</dbReference>
<dbReference type="InterPro" id="IPR050268">
    <property type="entry name" value="NADH-dep_flavin_reductase"/>
</dbReference>
<comment type="caution">
    <text evidence="3">The sequence shown here is derived from an EMBL/GenBank/DDBJ whole genome shotgun (WGS) entry which is preliminary data.</text>
</comment>
<reference evidence="3 4" key="1">
    <citation type="submission" date="2019-07" db="EMBL/GenBank/DDBJ databases">
        <title>Whole genome shotgun sequence of Aeromicrobium flavum NBRC 107625.</title>
        <authorList>
            <person name="Hosoyama A."/>
            <person name="Uohara A."/>
            <person name="Ohji S."/>
            <person name="Ichikawa N."/>
        </authorList>
    </citation>
    <scope>NUCLEOTIDE SEQUENCE [LARGE SCALE GENOMIC DNA]</scope>
    <source>
        <strain evidence="3 4">NBRC 107625</strain>
    </source>
</reference>
<accession>A0A512HVX5</accession>
<evidence type="ECO:0000313" key="3">
    <source>
        <dbReference type="EMBL" id="GEO89602.1"/>
    </source>
</evidence>
<keyword evidence="4" id="KW-1185">Reference proteome</keyword>
<proteinExistence type="predicted"/>
<evidence type="ECO:0000313" key="4">
    <source>
        <dbReference type="Proteomes" id="UP000321769"/>
    </source>
</evidence>
<organism evidence="3 4">
    <name type="scientific">Aeromicrobium flavum</name>
    <dbReference type="NCBI Taxonomy" id="416568"/>
    <lineage>
        <taxon>Bacteria</taxon>
        <taxon>Bacillati</taxon>
        <taxon>Actinomycetota</taxon>
        <taxon>Actinomycetes</taxon>
        <taxon>Propionibacteriales</taxon>
        <taxon>Nocardioidaceae</taxon>
        <taxon>Aeromicrobium</taxon>
    </lineage>
</organism>
<sequence length="172" mass="18436">MTAVDDEAFSCLMDSVDPPLVVVTTAADGERGGCLVGFHAQSSIDSEHYSVWLSKANHTYRLGLRAQRFAVHFLTAQDLSLAETFGTRCGAETDKFADLTVDIDEHGVPLLRDCPNRLLLERIAVLDDGGDHVCLTTRVVSAVSSGPFTPLRVSDADGLEPGHAAEERAVAP</sequence>
<dbReference type="Pfam" id="PF01613">
    <property type="entry name" value="Flavin_Reduct"/>
    <property type="match status" value="1"/>
</dbReference>
<evidence type="ECO:0000256" key="1">
    <source>
        <dbReference type="ARBA" id="ARBA00023002"/>
    </source>
</evidence>
<dbReference type="PANTHER" id="PTHR30466:SF15">
    <property type="entry name" value="POSSIBLE OXIDOREDUCTASE"/>
    <property type="match status" value="1"/>
</dbReference>
<keyword evidence="1" id="KW-0560">Oxidoreductase</keyword>
<dbReference type="GO" id="GO:0010181">
    <property type="term" value="F:FMN binding"/>
    <property type="evidence" value="ECO:0007669"/>
    <property type="project" value="InterPro"/>
</dbReference>
<dbReference type="EMBL" id="BJZQ01000008">
    <property type="protein sequence ID" value="GEO89602.1"/>
    <property type="molecule type" value="Genomic_DNA"/>
</dbReference>
<dbReference type="Gene3D" id="2.30.110.10">
    <property type="entry name" value="Electron Transport, Fmn-binding Protein, Chain A"/>
    <property type="match status" value="1"/>
</dbReference>
<dbReference type="GO" id="GO:0042602">
    <property type="term" value="F:riboflavin reductase (NADPH) activity"/>
    <property type="evidence" value="ECO:0007669"/>
    <property type="project" value="TreeGrafter"/>
</dbReference>
<name>A0A512HVX5_9ACTN</name>
<dbReference type="PANTHER" id="PTHR30466">
    <property type="entry name" value="FLAVIN REDUCTASE"/>
    <property type="match status" value="1"/>
</dbReference>
<dbReference type="RefSeq" id="WP_222593479.1">
    <property type="nucleotide sequence ID" value="NZ_BAAAYQ010000001.1"/>
</dbReference>
<dbReference type="Proteomes" id="UP000321769">
    <property type="component" value="Unassembled WGS sequence"/>
</dbReference>